<dbReference type="RefSeq" id="WP_388041794.1">
    <property type="nucleotide sequence ID" value="NZ_JBHUEK010000034.1"/>
</dbReference>
<evidence type="ECO:0000313" key="2">
    <source>
        <dbReference type="EMBL" id="MFD1781506.1"/>
    </source>
</evidence>
<gene>
    <name evidence="2" type="ORF">ACFSFW_22930</name>
</gene>
<keyword evidence="1" id="KW-1133">Transmembrane helix</keyword>
<name>A0ABW4MV53_9BACI</name>
<protein>
    <recommendedName>
        <fullName evidence="4">DUF304 domain-containing protein</fullName>
    </recommendedName>
</protein>
<feature type="transmembrane region" description="Helical" evidence="1">
    <location>
        <begin position="46"/>
        <end position="66"/>
    </location>
</feature>
<evidence type="ECO:0000256" key="1">
    <source>
        <dbReference type="SAM" id="Phobius"/>
    </source>
</evidence>
<reference evidence="3" key="1">
    <citation type="journal article" date="2019" name="Int. J. Syst. Evol. Microbiol.">
        <title>The Global Catalogue of Microorganisms (GCM) 10K type strain sequencing project: providing services to taxonomists for standard genome sequencing and annotation.</title>
        <authorList>
            <consortium name="The Broad Institute Genomics Platform"/>
            <consortium name="The Broad Institute Genome Sequencing Center for Infectious Disease"/>
            <person name="Wu L."/>
            <person name="Ma J."/>
        </authorList>
    </citation>
    <scope>NUCLEOTIDE SEQUENCE [LARGE SCALE GENOMIC DNA]</scope>
    <source>
        <strain evidence="3">CCUG 15531</strain>
    </source>
</reference>
<organism evidence="2 3">
    <name type="scientific">Fredinandcohnia salidurans</name>
    <dbReference type="NCBI Taxonomy" id="2595041"/>
    <lineage>
        <taxon>Bacteria</taxon>
        <taxon>Bacillati</taxon>
        <taxon>Bacillota</taxon>
        <taxon>Bacilli</taxon>
        <taxon>Bacillales</taxon>
        <taxon>Bacillaceae</taxon>
        <taxon>Fredinandcohnia</taxon>
    </lineage>
</organism>
<evidence type="ECO:0008006" key="4">
    <source>
        <dbReference type="Google" id="ProtNLM"/>
    </source>
</evidence>
<dbReference type="Proteomes" id="UP001597227">
    <property type="component" value="Unassembled WGS sequence"/>
</dbReference>
<evidence type="ECO:0000313" key="3">
    <source>
        <dbReference type="Proteomes" id="UP001597227"/>
    </source>
</evidence>
<accession>A0ABW4MV53</accession>
<feature type="transmembrane region" description="Helical" evidence="1">
    <location>
        <begin position="20"/>
        <end position="40"/>
    </location>
</feature>
<keyword evidence="1" id="KW-0472">Membrane</keyword>
<keyword evidence="1" id="KW-0812">Transmembrane</keyword>
<keyword evidence="3" id="KW-1185">Reference proteome</keyword>
<sequence>MTGYKFVTKKKWIREGIHSLVYVLIITIISIYSYISFNAGDFTHPILSIILIASIMIAILRAIYYFKLDKKDYLILENNSLSLYRGFFLPRKSILFSQVEEVVQVSEVVLFIMNNGKEEQIYTDFLSNEDQVQLIKSLKSIFNSKAVGF</sequence>
<dbReference type="EMBL" id="JBHUEK010000034">
    <property type="protein sequence ID" value="MFD1781506.1"/>
    <property type="molecule type" value="Genomic_DNA"/>
</dbReference>
<proteinExistence type="predicted"/>
<comment type="caution">
    <text evidence="2">The sequence shown here is derived from an EMBL/GenBank/DDBJ whole genome shotgun (WGS) entry which is preliminary data.</text>
</comment>